<dbReference type="RefSeq" id="WP_010526717.1">
    <property type="nucleotide sequence ID" value="NZ_AFSL01000015.1"/>
</dbReference>
<keyword evidence="2" id="KW-1185">Reference proteome</keyword>
<organism evidence="1 2">
    <name type="scientific">Thermophagus xiamenensis</name>
    <dbReference type="NCBI Taxonomy" id="385682"/>
    <lineage>
        <taxon>Bacteria</taxon>
        <taxon>Pseudomonadati</taxon>
        <taxon>Bacteroidota</taxon>
        <taxon>Bacteroidia</taxon>
        <taxon>Marinilabiliales</taxon>
        <taxon>Marinilabiliaceae</taxon>
        <taxon>Thermophagus</taxon>
    </lineage>
</organism>
<evidence type="ECO:0000313" key="2">
    <source>
        <dbReference type="Proteomes" id="UP000181976"/>
    </source>
</evidence>
<dbReference type="Proteomes" id="UP000181976">
    <property type="component" value="Unassembled WGS sequence"/>
</dbReference>
<protein>
    <recommendedName>
        <fullName evidence="3">Acetyltransferase (GNAT) domain-containing protein</fullName>
    </recommendedName>
</protein>
<gene>
    <name evidence="1" type="ORF">SAMN05444380_10549</name>
</gene>
<dbReference type="InParanoid" id="A0A1I1WVV3"/>
<sequence>MKITYVKNKDIDRDRYDHCLKKSFNANVFAYSWYLDTVCEDWDLLIEGKYETLCPLPIKKWMGLTLVKQPPLVPYLGVYSTKHLTPEKVSLFLKAIPYNNIKLTLNHFNQLNTSFRKTTKKIAALDLIASYEKILDRYTPKGKKLLSQNDGTFVMRSIRSDEYISFLRQIQGRKITYYTQLSRIMNFALRYKSAGIYSVYSPRNELIGAIFLIKTNNRLYVIDCIENEEGKKRFAIFRAVNHILQTNCESNLTLEIPFNCASLTPLISFDFHQCLNFKKSVLW</sequence>
<dbReference type="STRING" id="385682.SAMN05444380_10549"/>
<accession>A0A1I1WVV3</accession>
<reference evidence="1 2" key="1">
    <citation type="submission" date="2016-10" db="EMBL/GenBank/DDBJ databases">
        <authorList>
            <person name="de Groot N.N."/>
        </authorList>
    </citation>
    <scope>NUCLEOTIDE SEQUENCE [LARGE SCALE GENOMIC DNA]</scope>
    <source>
        <strain evidence="1 2">DSM 19012</strain>
    </source>
</reference>
<proteinExistence type="predicted"/>
<evidence type="ECO:0008006" key="3">
    <source>
        <dbReference type="Google" id="ProtNLM"/>
    </source>
</evidence>
<evidence type="ECO:0000313" key="1">
    <source>
        <dbReference type="EMBL" id="SFD99246.1"/>
    </source>
</evidence>
<dbReference type="eggNOG" id="COG5653">
    <property type="taxonomic scope" value="Bacteria"/>
</dbReference>
<name>A0A1I1WVV3_9BACT</name>
<dbReference type="EMBL" id="FONA01000005">
    <property type="protein sequence ID" value="SFD99246.1"/>
    <property type="molecule type" value="Genomic_DNA"/>
</dbReference>
<dbReference type="AlphaFoldDB" id="A0A1I1WVV3"/>
<dbReference type="OrthoDB" id="1113003at2"/>